<evidence type="ECO:0000313" key="1">
    <source>
        <dbReference type="EMBL" id="RDU94721.1"/>
    </source>
</evidence>
<dbReference type="EMBL" id="QRGA01000028">
    <property type="protein sequence ID" value="RDU94721.1"/>
    <property type="molecule type" value="Genomic_DNA"/>
</dbReference>
<comment type="caution">
    <text evidence="1">The sequence shown here is derived from an EMBL/GenBank/DDBJ whole genome shotgun (WGS) entry which is preliminary data.</text>
</comment>
<keyword evidence="2" id="KW-1185">Reference proteome</keyword>
<gene>
    <name evidence="1" type="ORF">DWV00_32475</name>
</gene>
<evidence type="ECO:0000313" key="2">
    <source>
        <dbReference type="Proteomes" id="UP000256838"/>
    </source>
</evidence>
<dbReference type="OrthoDB" id="9794260at2"/>
<sequence>MIDDDLVRVAADAIMRYLHSHPHSADTVEGIHEWWIDWPSMPESLTITHIALVRLEAAGLLECRRVSNREVWRLRQSQSD</sequence>
<accession>A0A3D8JQL0</accession>
<dbReference type="AlphaFoldDB" id="A0A3D8JQL0"/>
<organism evidence="1 2">
    <name type="scientific">Trinickia dinghuensis</name>
    <dbReference type="NCBI Taxonomy" id="2291023"/>
    <lineage>
        <taxon>Bacteria</taxon>
        <taxon>Pseudomonadati</taxon>
        <taxon>Pseudomonadota</taxon>
        <taxon>Betaproteobacteria</taxon>
        <taxon>Burkholderiales</taxon>
        <taxon>Burkholderiaceae</taxon>
        <taxon>Trinickia</taxon>
    </lineage>
</organism>
<name>A0A3D8JQL0_9BURK</name>
<protein>
    <submittedName>
        <fullName evidence="1">Uncharacterized protein</fullName>
    </submittedName>
</protein>
<proteinExistence type="predicted"/>
<dbReference type="Proteomes" id="UP000256838">
    <property type="component" value="Unassembled WGS sequence"/>
</dbReference>
<reference evidence="1 2" key="1">
    <citation type="submission" date="2018-08" db="EMBL/GenBank/DDBJ databases">
        <title>Paraburkholderia sp. DHOM06 isolated from forest soil.</title>
        <authorList>
            <person name="Gao Z.-H."/>
            <person name="Qiu L.-H."/>
        </authorList>
    </citation>
    <scope>NUCLEOTIDE SEQUENCE [LARGE SCALE GENOMIC DNA]</scope>
    <source>
        <strain evidence="1 2">DHOM06</strain>
    </source>
</reference>
<dbReference type="RefSeq" id="WP_115537714.1">
    <property type="nucleotide sequence ID" value="NZ_QRGA01000028.1"/>
</dbReference>